<evidence type="ECO:0000256" key="1">
    <source>
        <dbReference type="ARBA" id="ARBA00012282"/>
    </source>
</evidence>
<gene>
    <name evidence="7" type="ordered locus">HCH_06689</name>
</gene>
<protein>
    <recommendedName>
        <fullName evidence="1">cyclic-guanylate-specific phosphodiesterase</fullName>
        <ecNumber evidence="1">3.1.4.52</ecNumber>
    </recommendedName>
</protein>
<dbReference type="HOGENOM" id="CLU_000445_70_44_6"/>
<feature type="domain" description="HAMP" evidence="5">
    <location>
        <begin position="316"/>
        <end position="376"/>
    </location>
</feature>
<feature type="transmembrane region" description="Helical" evidence="3">
    <location>
        <begin position="12"/>
        <end position="29"/>
    </location>
</feature>
<dbReference type="SUPFAM" id="SSF55073">
    <property type="entry name" value="Nucleotide cyclase"/>
    <property type="match status" value="1"/>
</dbReference>
<dbReference type="GO" id="GO:0071111">
    <property type="term" value="F:cyclic-guanylate-specific phosphodiesterase activity"/>
    <property type="evidence" value="ECO:0007669"/>
    <property type="project" value="UniProtKB-EC"/>
</dbReference>
<dbReference type="AlphaFoldDB" id="Q2S7Q5"/>
<dbReference type="InterPro" id="IPR052155">
    <property type="entry name" value="Biofilm_reg_signaling"/>
</dbReference>
<evidence type="ECO:0000313" key="7">
    <source>
        <dbReference type="EMBL" id="ABC33319.1"/>
    </source>
</evidence>
<feature type="transmembrane region" description="Helical" evidence="3">
    <location>
        <begin position="295"/>
        <end position="314"/>
    </location>
</feature>
<dbReference type="OrthoDB" id="5777683at2"/>
<dbReference type="Gene3D" id="3.30.70.270">
    <property type="match status" value="1"/>
</dbReference>
<evidence type="ECO:0000313" key="8">
    <source>
        <dbReference type="Proteomes" id="UP000000238"/>
    </source>
</evidence>
<evidence type="ECO:0000259" key="5">
    <source>
        <dbReference type="PROSITE" id="PS50885"/>
    </source>
</evidence>
<dbReference type="Pfam" id="PF00563">
    <property type="entry name" value="EAL"/>
    <property type="match status" value="1"/>
</dbReference>
<dbReference type="PROSITE" id="PS50883">
    <property type="entry name" value="EAL"/>
    <property type="match status" value="1"/>
</dbReference>
<keyword evidence="2" id="KW-0973">c-di-GMP</keyword>
<dbReference type="CDD" id="cd01949">
    <property type="entry name" value="GGDEF"/>
    <property type="match status" value="1"/>
</dbReference>
<feature type="domain" description="GGDEF" evidence="6">
    <location>
        <begin position="412"/>
        <end position="560"/>
    </location>
</feature>
<dbReference type="SMART" id="SM00267">
    <property type="entry name" value="GGDEF"/>
    <property type="match status" value="1"/>
</dbReference>
<dbReference type="GO" id="GO:0016020">
    <property type="term" value="C:membrane"/>
    <property type="evidence" value="ECO:0007669"/>
    <property type="project" value="InterPro"/>
</dbReference>
<dbReference type="PANTHER" id="PTHR44757">
    <property type="entry name" value="DIGUANYLATE CYCLASE DGCP"/>
    <property type="match status" value="1"/>
</dbReference>
<evidence type="ECO:0000256" key="3">
    <source>
        <dbReference type="SAM" id="Phobius"/>
    </source>
</evidence>
<dbReference type="InterPro" id="IPR003660">
    <property type="entry name" value="HAMP_dom"/>
</dbReference>
<keyword evidence="3" id="KW-0472">Membrane</keyword>
<name>Q2S7Q5_HAHCH</name>
<dbReference type="SMART" id="SM00304">
    <property type="entry name" value="HAMP"/>
    <property type="match status" value="1"/>
</dbReference>
<keyword evidence="3" id="KW-1133">Transmembrane helix</keyword>
<dbReference type="Gene3D" id="6.10.340.10">
    <property type="match status" value="1"/>
</dbReference>
<dbReference type="NCBIfam" id="TIGR00254">
    <property type="entry name" value="GGDEF"/>
    <property type="match status" value="1"/>
</dbReference>
<dbReference type="CDD" id="cd06225">
    <property type="entry name" value="HAMP"/>
    <property type="match status" value="1"/>
</dbReference>
<dbReference type="Proteomes" id="UP000000238">
    <property type="component" value="Chromosome"/>
</dbReference>
<evidence type="ECO:0000259" key="6">
    <source>
        <dbReference type="PROSITE" id="PS50887"/>
    </source>
</evidence>
<dbReference type="CDD" id="cd01948">
    <property type="entry name" value="EAL"/>
    <property type="match status" value="1"/>
</dbReference>
<organism evidence="7 8">
    <name type="scientific">Hahella chejuensis (strain KCTC 2396)</name>
    <dbReference type="NCBI Taxonomy" id="349521"/>
    <lineage>
        <taxon>Bacteria</taxon>
        <taxon>Pseudomonadati</taxon>
        <taxon>Pseudomonadota</taxon>
        <taxon>Gammaproteobacteria</taxon>
        <taxon>Oceanospirillales</taxon>
        <taxon>Hahellaceae</taxon>
        <taxon>Hahella</taxon>
    </lineage>
</organism>
<keyword evidence="8" id="KW-1185">Reference proteome</keyword>
<dbReference type="EC" id="3.1.4.52" evidence="1"/>
<dbReference type="SUPFAM" id="SSF141868">
    <property type="entry name" value="EAL domain-like"/>
    <property type="match status" value="1"/>
</dbReference>
<dbReference type="PROSITE" id="PS50887">
    <property type="entry name" value="GGDEF"/>
    <property type="match status" value="1"/>
</dbReference>
<keyword evidence="3" id="KW-0812">Transmembrane</keyword>
<dbReference type="GO" id="GO:0007165">
    <property type="term" value="P:signal transduction"/>
    <property type="evidence" value="ECO:0007669"/>
    <property type="project" value="InterPro"/>
</dbReference>
<evidence type="ECO:0000256" key="2">
    <source>
        <dbReference type="ARBA" id="ARBA00022636"/>
    </source>
</evidence>
<accession>Q2S7Q5</accession>
<feature type="domain" description="EAL" evidence="4">
    <location>
        <begin position="569"/>
        <end position="824"/>
    </location>
</feature>
<proteinExistence type="predicted"/>
<dbReference type="EMBL" id="CP000155">
    <property type="protein sequence ID" value="ABC33319.1"/>
    <property type="molecule type" value="Genomic_DNA"/>
</dbReference>
<dbReference type="PROSITE" id="PS50885">
    <property type="entry name" value="HAMP"/>
    <property type="match status" value="1"/>
</dbReference>
<dbReference type="InterPro" id="IPR001633">
    <property type="entry name" value="EAL_dom"/>
</dbReference>
<dbReference type="KEGG" id="hch:HCH_06689"/>
<dbReference type="InterPro" id="IPR000160">
    <property type="entry name" value="GGDEF_dom"/>
</dbReference>
<dbReference type="Pfam" id="PF00990">
    <property type="entry name" value="GGDEF"/>
    <property type="match status" value="1"/>
</dbReference>
<dbReference type="FunFam" id="3.20.20.450:FF:000001">
    <property type="entry name" value="Cyclic di-GMP phosphodiesterase yahA"/>
    <property type="match status" value="1"/>
</dbReference>
<dbReference type="PANTHER" id="PTHR44757:SF2">
    <property type="entry name" value="BIOFILM ARCHITECTURE MAINTENANCE PROTEIN MBAA"/>
    <property type="match status" value="1"/>
</dbReference>
<sequence length="832" mass="93474">MLRLKTRITLMLLPLIMLPLIVAGLLLYHRQSENFLEQVNDQLVGQLNVAQANLQRRIDVAQGNLRLISKSNLIRQYFMTDDEEQRFFLFYRPVLELFRSYQEIFPEYIDMRVLDANGKPQTSLPQPAYKDNADAITQAWINTDKGQPEKEKTCVIRAVSGAPLLLVGASISLSTFTDWRTIDESDRAGSLVIASRLDDIAKSIYAAHIGKHGHVMLVDAAGNPYFHESEEHSSSHREVFEHLPPPSENREAIVIGEPGNYYLTLQREVLPDLRIVGVWPMSELKENAFYLANQAAWLTLVLILVTSALIFSVVHGQLIKPISRVTQLAHLLGESHAETPPEAARDFQSTLRRRDEIGELARAFKSMDGNLRATASKLTFIAYHDSLTGLANRHTFGAFLHRAIAEAARHHFRLGLLYIDIDGFKDVNDSLGHEAGDLVLKEISQRLHNVLRAEDMVADMSAQYEAMEATKMSRIGGDEFAIVVNHLHSPMDISHIVKRLLDAMQAPFQIESHSFLLGASVGIAVYPEDGKDAHELLKCADIAMYHSKRQGRNGFEYFDTKMNHMAVERHQIISDIRSALQKGQFELYYQPQVSALAGNVMGCEALLRWRHPERGFVSPVEFIPIAEETGQIIEIGRWVLEEACRQCREWQAQGLDEIRMSVNISAVQFSSSTDIVAVTREALAHSGLPPDCLDLEITETAMMQSDKVGVDKLNALKNLGVSISMDDFGTGYSSLASLRDLPIDQLKIDKSFVDKINHDSQGRAIIKAILALAKELSIEVVAEGVEERTQLDFLSLHRCDLIQGYYVAKPLPADGMRDFLRQHTQVESSWRP</sequence>
<dbReference type="eggNOG" id="COG5001">
    <property type="taxonomic scope" value="Bacteria"/>
</dbReference>
<dbReference type="Gene3D" id="3.20.20.450">
    <property type="entry name" value="EAL domain"/>
    <property type="match status" value="1"/>
</dbReference>
<dbReference type="RefSeq" id="WP_011400371.1">
    <property type="nucleotide sequence ID" value="NC_007645.1"/>
</dbReference>
<dbReference type="SMART" id="SM00052">
    <property type="entry name" value="EAL"/>
    <property type="match status" value="1"/>
</dbReference>
<evidence type="ECO:0000259" key="4">
    <source>
        <dbReference type="PROSITE" id="PS50883"/>
    </source>
</evidence>
<dbReference type="InterPro" id="IPR035919">
    <property type="entry name" value="EAL_sf"/>
</dbReference>
<dbReference type="InterPro" id="IPR043128">
    <property type="entry name" value="Rev_trsase/Diguanyl_cyclase"/>
</dbReference>
<dbReference type="InterPro" id="IPR029787">
    <property type="entry name" value="Nucleotide_cyclase"/>
</dbReference>
<dbReference type="STRING" id="349521.HCH_06689"/>
<reference evidence="7 8" key="1">
    <citation type="journal article" date="2005" name="Nucleic Acids Res.">
        <title>Genomic blueprint of Hahella chejuensis, a marine microbe producing an algicidal agent.</title>
        <authorList>
            <person name="Jeong H."/>
            <person name="Yim J.H."/>
            <person name="Lee C."/>
            <person name="Choi S.-H."/>
            <person name="Park Y.K."/>
            <person name="Yoon S.H."/>
            <person name="Hur C.-G."/>
            <person name="Kang H.-Y."/>
            <person name="Kim D."/>
            <person name="Lee H.H."/>
            <person name="Park K.H."/>
            <person name="Park S.-H."/>
            <person name="Park H.-S."/>
            <person name="Lee H.K."/>
            <person name="Oh T.K."/>
            <person name="Kim J.F."/>
        </authorList>
    </citation>
    <scope>NUCLEOTIDE SEQUENCE [LARGE SCALE GENOMIC DNA]</scope>
    <source>
        <strain evidence="7 8">KCTC 2396</strain>
    </source>
</reference>